<evidence type="ECO:0000313" key="3">
    <source>
        <dbReference type="Proteomes" id="UP001451571"/>
    </source>
</evidence>
<protein>
    <submittedName>
        <fullName evidence="2">Protein-export chaperone SecB</fullName>
    </submittedName>
</protein>
<evidence type="ECO:0000313" key="2">
    <source>
        <dbReference type="EMBL" id="XAH73113.1"/>
    </source>
</evidence>
<dbReference type="Pfam" id="PF02556">
    <property type="entry name" value="SecB"/>
    <property type="match status" value="1"/>
</dbReference>
<evidence type="ECO:0000256" key="1">
    <source>
        <dbReference type="ARBA" id="ARBA00009990"/>
    </source>
</evidence>
<proteinExistence type="inferred from homology"/>
<name>A0ABZ3ESB3_9FIRM</name>
<accession>A0ABZ3ESB3</accession>
<dbReference type="InterPro" id="IPR035958">
    <property type="entry name" value="SecB-like_sf"/>
</dbReference>
<dbReference type="PANTHER" id="PTHR36918">
    <property type="match status" value="1"/>
</dbReference>
<keyword evidence="3" id="KW-1185">Reference proteome</keyword>
<sequence length="142" mass="16633">MEKNIKSSLTFQNYVVDYLEFKNNVEFNGEEVKVDFEIAPDFEINEDKTEMIVILNLVIFRDAENLNLPFEMSLRVFGVFSMNVEDENIERYKRNAVAILYPYIRAIVTNYTANANVNPLMLPTINVNKLIDIKEENKKKQN</sequence>
<dbReference type="Proteomes" id="UP001451571">
    <property type="component" value="Chromosome"/>
</dbReference>
<dbReference type="RefSeq" id="WP_342756720.1">
    <property type="nucleotide sequence ID" value="NZ_CP146256.1"/>
</dbReference>
<dbReference type="InterPro" id="IPR003708">
    <property type="entry name" value="SecB"/>
</dbReference>
<dbReference type="SUPFAM" id="SSF54611">
    <property type="entry name" value="SecB-like"/>
    <property type="match status" value="1"/>
</dbReference>
<reference evidence="2 3" key="1">
    <citation type="submission" date="2024-02" db="EMBL/GenBank/DDBJ databases">
        <title>Bacterial strain from lacustrine sediment.</title>
        <authorList>
            <person name="Petit C."/>
            <person name="Fadhlaoui K."/>
        </authorList>
    </citation>
    <scope>NUCLEOTIDE SEQUENCE [LARGE SCALE GENOMIC DNA]</scope>
    <source>
        <strain evidence="2 3">IPX-CK</strain>
    </source>
</reference>
<dbReference type="EMBL" id="CP146256">
    <property type="protein sequence ID" value="XAH73113.1"/>
    <property type="molecule type" value="Genomic_DNA"/>
</dbReference>
<gene>
    <name evidence="2" type="ORF">V6984_16615</name>
</gene>
<dbReference type="PANTHER" id="PTHR36918:SF1">
    <property type="entry name" value="PROTEIN-EXPORT PROTEIN SECB"/>
    <property type="match status" value="1"/>
</dbReference>
<organism evidence="2 3">
    <name type="scientific">Kineothrix sedimenti</name>
    <dbReference type="NCBI Taxonomy" id="3123317"/>
    <lineage>
        <taxon>Bacteria</taxon>
        <taxon>Bacillati</taxon>
        <taxon>Bacillota</taxon>
        <taxon>Clostridia</taxon>
        <taxon>Lachnospirales</taxon>
        <taxon>Lachnospiraceae</taxon>
        <taxon>Kineothrix</taxon>
    </lineage>
</organism>
<dbReference type="Gene3D" id="3.10.420.10">
    <property type="entry name" value="SecB-like"/>
    <property type="match status" value="1"/>
</dbReference>
<comment type="similarity">
    <text evidence="1">Belongs to the SecB family.</text>
</comment>